<name>A0AA47MFB0_MERPO</name>
<dbReference type="EMBL" id="JAOPHQ010004553">
    <property type="protein sequence ID" value="KAK0139075.1"/>
    <property type="molecule type" value="Genomic_DNA"/>
</dbReference>
<gene>
    <name evidence="2" type="ORF">N1851_024349</name>
</gene>
<feature type="region of interest" description="Disordered" evidence="1">
    <location>
        <begin position="406"/>
        <end position="441"/>
    </location>
</feature>
<sequence length="441" mass="49810">MGRAGIFHPIPEELKRRHRGCRAGAKVKARLAAKRWKYKPSVPLIVMGNVNCLTNKKDELAALVRMDKTFRVCSLLCLSETWLTQNTLDANVDLPGFTTVRADRDCGRSGKSKGGGLALRLLAHRWCNQGHVTVKEIVCDRDIEVAGETACDVIHSTIARLQTQHPDAFIAVSGDFNHVTLDSTLPDFHQFVSCPTRKNRTLDLYANVREAYTATPLPPLGKSDHNLVLLSPQYKPQIQRQSTTKRSFRKWSPEAAEALRDCFECTDWSVLQEAHGEDIEGVTHCTTDYLNFCMDVVVPIKTVRCFPNNKPWITSNVKDILNRKKRAFKDGDRDELKRVQRELKVHLREAKEDYRRKVEQKLQHNNLREVWDGMKTITGCKKKDSITGEGDAGRANQLNLFFNRFDTPAPTTSDGPLHTPTMSITSPNSTMQTTPTLHTHG</sequence>
<organism evidence="2 3">
    <name type="scientific">Merluccius polli</name>
    <name type="common">Benguela hake</name>
    <name type="synonym">Merluccius cadenati</name>
    <dbReference type="NCBI Taxonomy" id="89951"/>
    <lineage>
        <taxon>Eukaryota</taxon>
        <taxon>Metazoa</taxon>
        <taxon>Chordata</taxon>
        <taxon>Craniata</taxon>
        <taxon>Vertebrata</taxon>
        <taxon>Euteleostomi</taxon>
        <taxon>Actinopterygii</taxon>
        <taxon>Neopterygii</taxon>
        <taxon>Teleostei</taxon>
        <taxon>Neoteleostei</taxon>
        <taxon>Acanthomorphata</taxon>
        <taxon>Zeiogadaria</taxon>
        <taxon>Gadariae</taxon>
        <taxon>Gadiformes</taxon>
        <taxon>Gadoidei</taxon>
        <taxon>Merlucciidae</taxon>
        <taxon>Merluccius</taxon>
    </lineage>
</organism>
<feature type="compositionally biased region" description="Polar residues" evidence="1">
    <location>
        <begin position="409"/>
        <end position="441"/>
    </location>
</feature>
<reference evidence="2" key="1">
    <citation type="journal article" date="2023" name="Front. Mar. Sci.">
        <title>A new Merluccius polli reference genome to investigate the effects of global change in West African waters.</title>
        <authorList>
            <person name="Mateo J.L."/>
            <person name="Blanco-Fernandez C."/>
            <person name="Garcia-Vazquez E."/>
            <person name="Machado-Schiaffino G."/>
        </authorList>
    </citation>
    <scope>NUCLEOTIDE SEQUENCE</scope>
    <source>
        <strain evidence="2">C29</strain>
        <tissue evidence="2">Fin</tissue>
    </source>
</reference>
<accession>A0AA47MFB0</accession>
<dbReference type="Proteomes" id="UP001174136">
    <property type="component" value="Unassembled WGS sequence"/>
</dbReference>
<evidence type="ECO:0000313" key="3">
    <source>
        <dbReference type="Proteomes" id="UP001174136"/>
    </source>
</evidence>
<evidence type="ECO:0000313" key="2">
    <source>
        <dbReference type="EMBL" id="KAK0139075.1"/>
    </source>
</evidence>
<evidence type="ECO:0000256" key="1">
    <source>
        <dbReference type="SAM" id="MobiDB-lite"/>
    </source>
</evidence>
<protein>
    <recommendedName>
        <fullName evidence="4">Endonuclease/exonuclease/phosphatase domain-containing protein</fullName>
    </recommendedName>
</protein>
<comment type="caution">
    <text evidence="2">The sequence shown here is derived from an EMBL/GenBank/DDBJ whole genome shotgun (WGS) entry which is preliminary data.</text>
</comment>
<evidence type="ECO:0008006" key="4">
    <source>
        <dbReference type="Google" id="ProtNLM"/>
    </source>
</evidence>
<dbReference type="PANTHER" id="PTHR47510">
    <property type="entry name" value="REVERSE TRANSCRIPTASE DOMAIN-CONTAINING PROTEIN"/>
    <property type="match status" value="1"/>
</dbReference>
<dbReference type="AlphaFoldDB" id="A0AA47MFB0"/>
<keyword evidence="3" id="KW-1185">Reference proteome</keyword>
<proteinExistence type="predicted"/>
<dbReference type="PANTHER" id="PTHR47510:SF3">
    <property type="entry name" value="ENDO_EXONUCLEASE_PHOSPHATASE DOMAIN-CONTAINING PROTEIN"/>
    <property type="match status" value="1"/>
</dbReference>